<dbReference type="AlphaFoldDB" id="A0A2W2B1Q8"/>
<sequence length="342" mass="38443">MENAILELKQQYEKAKAENPRLRIRDIAQIMHQSEAALVAMRTGDGVVRLEGDFKELLKEVHTLGVVMALTRNNNAVHERKGVYNNVSFEGPMGIVLDPDIDLRLFMMHWQFAFSVKEGDRTSLQFFDKSGEAVHKIYLTEESNVGAYEALVAKYTAQEQTPIISTVAYPAVEAELPDSEIDVAAFQEGWKNLKDTHEFFGLTRQFKLSRTQSLRLAPEGFVKEVSVDTTRKILEAASVTQVPIMVFVGSRGCIQIHTGTVTKLLATGPWFNVLDPEFSMHLREEAIVSSYIVKKPSTDGIVTALEIFCKDGQMIAQFFGKRKPGKPELEEWRAIVKDVTGF</sequence>
<accession>A0A2W2B1Q8</accession>
<organism evidence="2 3">
    <name type="scientific">Taibaiella soli</name>
    <dbReference type="NCBI Taxonomy" id="1649169"/>
    <lineage>
        <taxon>Bacteria</taxon>
        <taxon>Pseudomonadati</taxon>
        <taxon>Bacteroidota</taxon>
        <taxon>Chitinophagia</taxon>
        <taxon>Chitinophagales</taxon>
        <taxon>Chitinophagaceae</taxon>
        <taxon>Taibaiella</taxon>
    </lineage>
</organism>
<feature type="domain" description="Haemin-degrading HemS/ChuX" evidence="1">
    <location>
        <begin position="207"/>
        <end position="338"/>
    </location>
</feature>
<dbReference type="SUPFAM" id="SSF144064">
    <property type="entry name" value="Heme iron utilization protein-like"/>
    <property type="match status" value="1"/>
</dbReference>
<dbReference type="GO" id="GO:0006826">
    <property type="term" value="P:iron ion transport"/>
    <property type="evidence" value="ECO:0007669"/>
    <property type="project" value="InterPro"/>
</dbReference>
<keyword evidence="3" id="KW-1185">Reference proteome</keyword>
<feature type="domain" description="Haemin-degrading HemS/ChuX" evidence="1">
    <location>
        <begin position="34"/>
        <end position="155"/>
    </location>
</feature>
<reference evidence="2 3" key="1">
    <citation type="submission" date="2018-06" db="EMBL/GenBank/DDBJ databases">
        <title>Mucibacter soli gen. nov., sp. nov., a new member of the family Chitinophagaceae producing mucin.</title>
        <authorList>
            <person name="Kim M.-K."/>
            <person name="Park S."/>
            <person name="Kim T.-S."/>
            <person name="Joung Y."/>
            <person name="Han J.-H."/>
            <person name="Kim S.B."/>
        </authorList>
    </citation>
    <scope>NUCLEOTIDE SEQUENCE [LARGE SCALE GENOMIC DNA]</scope>
    <source>
        <strain evidence="2 3">R1-15</strain>
    </source>
</reference>
<dbReference type="InterPro" id="IPR007845">
    <property type="entry name" value="HemS/ChuX_dom"/>
</dbReference>
<dbReference type="Pfam" id="PF05171">
    <property type="entry name" value="HemS"/>
    <property type="match status" value="2"/>
</dbReference>
<dbReference type="Proteomes" id="UP000248745">
    <property type="component" value="Unassembled WGS sequence"/>
</dbReference>
<dbReference type="RefSeq" id="WP_110998045.1">
    <property type="nucleotide sequence ID" value="NZ_QKTW01000009.1"/>
</dbReference>
<dbReference type="CDD" id="cd16830">
    <property type="entry name" value="HemS-like_N"/>
    <property type="match status" value="1"/>
</dbReference>
<dbReference type="InterPro" id="IPR053733">
    <property type="entry name" value="Heme_Transport_Util_sf"/>
</dbReference>
<evidence type="ECO:0000313" key="3">
    <source>
        <dbReference type="Proteomes" id="UP000248745"/>
    </source>
</evidence>
<evidence type="ECO:0000259" key="1">
    <source>
        <dbReference type="Pfam" id="PF05171"/>
    </source>
</evidence>
<comment type="caution">
    <text evidence="2">The sequence shown here is derived from an EMBL/GenBank/DDBJ whole genome shotgun (WGS) entry which is preliminary data.</text>
</comment>
<dbReference type="EMBL" id="QKTW01000009">
    <property type="protein sequence ID" value="PZF73948.1"/>
    <property type="molecule type" value="Genomic_DNA"/>
</dbReference>
<evidence type="ECO:0000313" key="2">
    <source>
        <dbReference type="EMBL" id="PZF73948.1"/>
    </source>
</evidence>
<gene>
    <name evidence="2" type="ORF">DN068_06305</name>
</gene>
<dbReference type="Gene3D" id="3.40.1570.10">
    <property type="entry name" value="HemS/ChuS/ChuX like domains"/>
    <property type="match status" value="2"/>
</dbReference>
<dbReference type="CDD" id="cd16831">
    <property type="entry name" value="HemS-like_C"/>
    <property type="match status" value="1"/>
</dbReference>
<protein>
    <submittedName>
        <fullName evidence="2">Hemin-degrading factor</fullName>
    </submittedName>
</protein>
<proteinExistence type="predicted"/>
<dbReference type="OrthoDB" id="316630at2"/>
<name>A0A2W2B1Q8_9BACT</name>